<evidence type="ECO:0000313" key="3">
    <source>
        <dbReference type="Proteomes" id="UP001519308"/>
    </source>
</evidence>
<dbReference type="PRINTS" id="PR00111">
    <property type="entry name" value="ABHYDROLASE"/>
</dbReference>
<gene>
    <name evidence="2" type="ORF">J2Z44_004054</name>
</gene>
<dbReference type="Gene3D" id="3.40.50.1820">
    <property type="entry name" value="alpha/beta hydrolase"/>
    <property type="match status" value="1"/>
</dbReference>
<dbReference type="InterPro" id="IPR000073">
    <property type="entry name" value="AB_hydrolase_1"/>
</dbReference>
<sequence>MDLEYKILGKGKTVLVIETGIGGSFYDWYSIVEDLKEDFTVVLYHRCGYGKSQTPKTPRTTKNIAEELNCLLESIGIKERFILMGHSFGGLCVQHYAKMYPYKLKGIVLLDSTSFNYKQLYMLHTPVMNSLIEIDKMVESNIDSSKKSKEELRQQNRSIISAYENLISDEDMKAVEEFFTSAMLHKTIAEEFENWHIDSNEIRSIPEFPNIPLIVIARDNKVAEKEWIKYNILEKEAILYEDQWRKLQIELSRLSEQGRLVIAENSEHEIYLERPDIVINSLKTLIS</sequence>
<organism evidence="2 3">
    <name type="scientific">Clostridium punense</name>
    <dbReference type="NCBI Taxonomy" id="1054297"/>
    <lineage>
        <taxon>Bacteria</taxon>
        <taxon>Bacillati</taxon>
        <taxon>Bacillota</taxon>
        <taxon>Clostridia</taxon>
        <taxon>Eubacteriales</taxon>
        <taxon>Clostridiaceae</taxon>
        <taxon>Clostridium</taxon>
    </lineage>
</organism>
<dbReference type="RefSeq" id="WP_161624460.1">
    <property type="nucleotide sequence ID" value="NZ_JAGGLL010000054.1"/>
</dbReference>
<dbReference type="EMBL" id="JAGGLL010000054">
    <property type="protein sequence ID" value="MBP2024199.1"/>
    <property type="molecule type" value="Genomic_DNA"/>
</dbReference>
<dbReference type="SUPFAM" id="SSF53474">
    <property type="entry name" value="alpha/beta-Hydrolases"/>
    <property type="match status" value="1"/>
</dbReference>
<dbReference type="PANTHER" id="PTHR43798:SF33">
    <property type="entry name" value="HYDROLASE, PUTATIVE (AFU_ORTHOLOGUE AFUA_2G14860)-RELATED"/>
    <property type="match status" value="1"/>
</dbReference>
<evidence type="ECO:0000259" key="1">
    <source>
        <dbReference type="Pfam" id="PF00561"/>
    </source>
</evidence>
<proteinExistence type="predicted"/>
<protein>
    <submittedName>
        <fullName evidence="2">Pimeloyl-ACP methyl ester carboxylesterase</fullName>
    </submittedName>
</protein>
<feature type="domain" description="AB hydrolase-1" evidence="1">
    <location>
        <begin position="14"/>
        <end position="114"/>
    </location>
</feature>
<dbReference type="PANTHER" id="PTHR43798">
    <property type="entry name" value="MONOACYLGLYCEROL LIPASE"/>
    <property type="match status" value="1"/>
</dbReference>
<keyword evidence="3" id="KW-1185">Reference proteome</keyword>
<evidence type="ECO:0000313" key="2">
    <source>
        <dbReference type="EMBL" id="MBP2024199.1"/>
    </source>
</evidence>
<name>A0ABS4KC50_9CLOT</name>
<dbReference type="InterPro" id="IPR050266">
    <property type="entry name" value="AB_hydrolase_sf"/>
</dbReference>
<dbReference type="InterPro" id="IPR029058">
    <property type="entry name" value="AB_hydrolase_fold"/>
</dbReference>
<reference evidence="2 3" key="1">
    <citation type="submission" date="2021-03" db="EMBL/GenBank/DDBJ databases">
        <title>Genomic Encyclopedia of Type Strains, Phase IV (KMG-IV): sequencing the most valuable type-strain genomes for metagenomic binning, comparative biology and taxonomic classification.</title>
        <authorList>
            <person name="Goeker M."/>
        </authorList>
    </citation>
    <scope>NUCLEOTIDE SEQUENCE [LARGE SCALE GENOMIC DNA]</scope>
    <source>
        <strain evidence="2 3">DSM 28650</strain>
    </source>
</reference>
<dbReference type="Proteomes" id="UP001519308">
    <property type="component" value="Unassembled WGS sequence"/>
</dbReference>
<comment type="caution">
    <text evidence="2">The sequence shown here is derived from an EMBL/GenBank/DDBJ whole genome shotgun (WGS) entry which is preliminary data.</text>
</comment>
<dbReference type="Pfam" id="PF00561">
    <property type="entry name" value="Abhydrolase_1"/>
    <property type="match status" value="1"/>
</dbReference>
<accession>A0ABS4KC50</accession>